<feature type="binding site" evidence="4">
    <location>
        <position position="283"/>
    </location>
    <ligand>
        <name>N(2)-acetyl-L-ornithine</name>
        <dbReference type="ChEBI" id="CHEBI:57805"/>
    </ligand>
</feature>
<name>A0ABR7S2Q8_AQUAC</name>
<dbReference type="InterPro" id="IPR015422">
    <property type="entry name" value="PyrdxlP-dep_Trfase_small"/>
</dbReference>
<keyword evidence="3 4" id="KW-0663">Pyridoxal phosphate</keyword>
<dbReference type="EC" id="2.6.1.11" evidence="4"/>
<comment type="subunit">
    <text evidence="4">Homodimer.</text>
</comment>
<feature type="binding site" evidence="4">
    <location>
        <position position="284"/>
    </location>
    <ligand>
        <name>pyridoxal 5'-phosphate</name>
        <dbReference type="ChEBI" id="CHEBI:597326"/>
    </ligand>
</feature>
<comment type="pathway">
    <text evidence="4">Amino-acid biosynthesis; L-arginine biosynthesis; N(2)-acetyl-L-ornithine from L-glutamate: step 4/4.</text>
</comment>
<keyword evidence="6" id="KW-1185">Reference proteome</keyword>
<organism evidence="5 6">
    <name type="scientific">Aquipseudomonas alcaligenes</name>
    <name type="common">Pseudomonas alcaligenes</name>
    <dbReference type="NCBI Taxonomy" id="43263"/>
    <lineage>
        <taxon>Bacteria</taxon>
        <taxon>Pseudomonadati</taxon>
        <taxon>Pseudomonadota</taxon>
        <taxon>Gammaproteobacteria</taxon>
        <taxon>Pseudomonadales</taxon>
        <taxon>Pseudomonadaceae</taxon>
        <taxon>Aquipseudomonas</taxon>
    </lineage>
</organism>
<dbReference type="PANTHER" id="PTHR11986:SF113">
    <property type="entry name" value="SUCCINYLORNITHINE TRANSAMINASE"/>
    <property type="match status" value="1"/>
</dbReference>
<comment type="miscellaneous">
    <text evidence="4">May also have succinyldiaminopimelate aminotransferase activity, thus carrying out the corresponding step in lysine biosynthesis.</text>
</comment>
<dbReference type="Gene3D" id="3.90.1150.10">
    <property type="entry name" value="Aspartate Aminotransferase, domain 1"/>
    <property type="match status" value="1"/>
</dbReference>
<evidence type="ECO:0000313" key="6">
    <source>
        <dbReference type="Proteomes" id="UP000744555"/>
    </source>
</evidence>
<evidence type="ECO:0000256" key="4">
    <source>
        <dbReference type="HAMAP-Rule" id="MF_01107"/>
    </source>
</evidence>
<dbReference type="HAMAP" id="MF_01107">
    <property type="entry name" value="ArgD_aminotrans_3"/>
    <property type="match status" value="1"/>
</dbReference>
<dbReference type="NCBIfam" id="TIGR00707">
    <property type="entry name" value="argD"/>
    <property type="match status" value="1"/>
</dbReference>
<dbReference type="InterPro" id="IPR015421">
    <property type="entry name" value="PyrdxlP-dep_Trfase_major"/>
</dbReference>
<protein>
    <recommendedName>
        <fullName evidence="4">Acetylornithine aminotransferase</fullName>
        <shortName evidence="4">ACOAT</shortName>
        <ecNumber evidence="4">2.6.1.11</ecNumber>
    </recommendedName>
</protein>
<comment type="subcellular location">
    <subcellularLocation>
        <location evidence="4">Cytoplasm</location>
    </subcellularLocation>
</comment>
<proteinExistence type="inferred from homology"/>
<keyword evidence="1 4" id="KW-0032">Aminotransferase</keyword>
<comment type="similarity">
    <text evidence="4">Belongs to the class-III pyridoxal-phosphate-dependent aminotransferase family. ArgD subfamily.</text>
</comment>
<evidence type="ECO:0000313" key="5">
    <source>
        <dbReference type="EMBL" id="MBC9251409.1"/>
    </source>
</evidence>
<dbReference type="NCBIfam" id="NF002325">
    <property type="entry name" value="PRK01278.1"/>
    <property type="match status" value="1"/>
</dbReference>
<evidence type="ECO:0000256" key="3">
    <source>
        <dbReference type="ARBA" id="ARBA00022898"/>
    </source>
</evidence>
<comment type="cofactor">
    <cofactor evidence="4">
        <name>pyridoxal 5'-phosphate</name>
        <dbReference type="ChEBI" id="CHEBI:597326"/>
    </cofactor>
    <text evidence="4">Binds 1 pyridoxal phosphate per subunit.</text>
</comment>
<keyword evidence="4" id="KW-0963">Cytoplasm</keyword>
<keyword evidence="4" id="KW-0055">Arginine biosynthesis</keyword>
<dbReference type="InterPro" id="IPR015424">
    <property type="entry name" value="PyrdxlP-dep_Trfase"/>
</dbReference>
<dbReference type="InterPro" id="IPR017652">
    <property type="entry name" value="Ac/SucOrn_transaminase_bac"/>
</dbReference>
<dbReference type="NCBIfam" id="NF009047">
    <property type="entry name" value="PRK12381.1"/>
    <property type="match status" value="1"/>
</dbReference>
<dbReference type="SUPFAM" id="SSF53383">
    <property type="entry name" value="PLP-dependent transferases"/>
    <property type="match status" value="1"/>
</dbReference>
<gene>
    <name evidence="4" type="primary">argD</name>
    <name evidence="5" type="ORF">A9179_14150</name>
</gene>
<dbReference type="Proteomes" id="UP000744555">
    <property type="component" value="Unassembled WGS sequence"/>
</dbReference>
<keyword evidence="2 4" id="KW-0808">Transferase</keyword>
<dbReference type="RefSeq" id="WP_187806907.1">
    <property type="nucleotide sequence ID" value="NZ_LZEU01000001.1"/>
</dbReference>
<feature type="binding site" evidence="4">
    <location>
        <begin position="226"/>
        <end position="229"/>
    </location>
    <ligand>
        <name>pyridoxal 5'-phosphate</name>
        <dbReference type="ChEBI" id="CHEBI:597326"/>
    </ligand>
</feature>
<dbReference type="InterPro" id="IPR049704">
    <property type="entry name" value="Aminotrans_3_PPA_site"/>
</dbReference>
<evidence type="ECO:0000256" key="1">
    <source>
        <dbReference type="ARBA" id="ARBA00022576"/>
    </source>
</evidence>
<accession>A0ABR7S2Q8</accession>
<dbReference type="Pfam" id="PF00202">
    <property type="entry name" value="Aminotran_3"/>
    <property type="match status" value="1"/>
</dbReference>
<dbReference type="InterPro" id="IPR005814">
    <property type="entry name" value="Aminotrans_3"/>
</dbReference>
<comment type="caution">
    <text evidence="5">The sequence shown here is derived from an EMBL/GenBank/DDBJ whole genome shotgun (WGS) entry which is preliminary data.</text>
</comment>
<dbReference type="Gene3D" id="3.40.640.10">
    <property type="entry name" value="Type I PLP-dependent aspartate aminotransferase-like (Major domain)"/>
    <property type="match status" value="1"/>
</dbReference>
<dbReference type="NCBIfam" id="TIGR03246">
    <property type="entry name" value="arg_catab_astC"/>
    <property type="match status" value="1"/>
</dbReference>
<feature type="modified residue" description="N6-(pyridoxal phosphate)lysine" evidence="4">
    <location>
        <position position="255"/>
    </location>
</feature>
<dbReference type="PROSITE" id="PS00600">
    <property type="entry name" value="AA_TRANSFER_CLASS_3"/>
    <property type="match status" value="1"/>
</dbReference>
<dbReference type="InterPro" id="IPR004636">
    <property type="entry name" value="AcOrn/SuccOrn_fam"/>
</dbReference>
<dbReference type="PANTHER" id="PTHR11986">
    <property type="entry name" value="AMINOTRANSFERASE CLASS III"/>
    <property type="match status" value="1"/>
</dbReference>
<dbReference type="NCBIfam" id="NF003468">
    <property type="entry name" value="PRK05093.1"/>
    <property type="match status" value="1"/>
</dbReference>
<keyword evidence="4" id="KW-0028">Amino-acid biosynthesis</keyword>
<evidence type="ECO:0000256" key="2">
    <source>
        <dbReference type="ARBA" id="ARBA00022679"/>
    </source>
</evidence>
<sequence length="406" mass="43241">MSVQHDPVQRADFDQVMVPNYAPAAFVPVRGQGSRVWDQTGRELLDFAGGIAVNALGHCHPALVAALTEQANTLWHISNVFTNEPTLRLAHKLVDATFADRVFFCNSGAEANEAAFKLARRVAFDKYGADKCEIISATNSFHGRTLFTVSVGGQPKYSDGFGPKIQGISHVPYNDIEALKAAVSDKTCAVVLEPIQGEGGVLPADLAYLQAARELCDKHNALLIFDEVQTGMGRTGELFAYMHYGVTPDILSSAKSLGGGFPIGAMLTTTELAKHLAVGTHGTTYGGNPLACAVAEAVMDVVNTPEVLNGVKAKSERFKARLRAIGEKYGVFSEVRGLGLLIGCVLSDAWKGKAKTVLDAAAVEGVMVLQASPDVVRFAPSLVVEDADIEEGLARFERALAKLVNA</sequence>
<feature type="binding site" evidence="4">
    <location>
        <position position="144"/>
    </location>
    <ligand>
        <name>N(2)-acetyl-L-ornithine</name>
        <dbReference type="ChEBI" id="CHEBI:57805"/>
    </ligand>
</feature>
<reference evidence="5 6" key="1">
    <citation type="submission" date="2016-06" db="EMBL/GenBank/DDBJ databases">
        <authorList>
            <person name="Ramos C."/>
            <person name="Pintado A."/>
            <person name="Crespo-Gomez J.I."/>
        </authorList>
    </citation>
    <scope>NUCLEOTIDE SEQUENCE [LARGE SCALE GENOMIC DNA]</scope>
    <source>
        <strain evidence="5 6">AVO110</strain>
    </source>
</reference>
<comment type="catalytic activity">
    <reaction evidence="4">
        <text>N(2)-acetyl-L-ornithine + 2-oxoglutarate = N-acetyl-L-glutamate 5-semialdehyde + L-glutamate</text>
        <dbReference type="Rhea" id="RHEA:18049"/>
        <dbReference type="ChEBI" id="CHEBI:16810"/>
        <dbReference type="ChEBI" id="CHEBI:29123"/>
        <dbReference type="ChEBI" id="CHEBI:29985"/>
        <dbReference type="ChEBI" id="CHEBI:57805"/>
        <dbReference type="EC" id="2.6.1.11"/>
    </reaction>
</comment>
<feature type="binding site" evidence="4">
    <location>
        <position position="141"/>
    </location>
    <ligand>
        <name>pyridoxal 5'-phosphate</name>
        <dbReference type="ChEBI" id="CHEBI:597326"/>
    </ligand>
</feature>
<dbReference type="PIRSF" id="PIRSF000521">
    <property type="entry name" value="Transaminase_4ab_Lys_Orn"/>
    <property type="match status" value="1"/>
</dbReference>
<dbReference type="CDD" id="cd00610">
    <property type="entry name" value="OAT_like"/>
    <property type="match status" value="1"/>
</dbReference>
<dbReference type="InterPro" id="IPR050103">
    <property type="entry name" value="Class-III_PLP-dep_AT"/>
</dbReference>
<dbReference type="EMBL" id="LZEU01000001">
    <property type="protein sequence ID" value="MBC9251409.1"/>
    <property type="molecule type" value="Genomic_DNA"/>
</dbReference>
<feature type="binding site" evidence="4">
    <location>
        <begin position="108"/>
        <end position="109"/>
    </location>
    <ligand>
        <name>pyridoxal 5'-phosphate</name>
        <dbReference type="ChEBI" id="CHEBI:597326"/>
    </ligand>
</feature>